<accession>A0AAI9T962</accession>
<evidence type="ECO:0000313" key="1">
    <source>
        <dbReference type="EMBL" id="KAJ9483022.1"/>
    </source>
</evidence>
<organism evidence="1 2">
    <name type="scientific">Penicillium thymicola</name>
    <dbReference type="NCBI Taxonomy" id="293382"/>
    <lineage>
        <taxon>Eukaryota</taxon>
        <taxon>Fungi</taxon>
        <taxon>Dikarya</taxon>
        <taxon>Ascomycota</taxon>
        <taxon>Pezizomycotina</taxon>
        <taxon>Eurotiomycetes</taxon>
        <taxon>Eurotiomycetidae</taxon>
        <taxon>Eurotiales</taxon>
        <taxon>Aspergillaceae</taxon>
        <taxon>Penicillium</taxon>
    </lineage>
</organism>
<keyword evidence="2" id="KW-1185">Reference proteome</keyword>
<name>A0AAI9T962_PENTH</name>
<dbReference type="Proteomes" id="UP001227192">
    <property type="component" value="Unassembled WGS sequence"/>
</dbReference>
<protein>
    <submittedName>
        <fullName evidence="1">Uncharacterized protein</fullName>
    </submittedName>
</protein>
<dbReference type="EMBL" id="LACB01000478">
    <property type="protein sequence ID" value="KAJ9483022.1"/>
    <property type="molecule type" value="Genomic_DNA"/>
</dbReference>
<dbReference type="AlphaFoldDB" id="A0AAI9T962"/>
<sequence>MITVKLLASMEYGGMHTIITLPALPSKLSSSFFPLGAFKLTARNTVIGINKQRGLDLLWPDSSASKVKKKWKKEIGKSYKL</sequence>
<comment type="caution">
    <text evidence="1">The sequence shown here is derived from an EMBL/GenBank/DDBJ whole genome shotgun (WGS) entry which is preliminary data.</text>
</comment>
<gene>
    <name evidence="1" type="ORF">VN97_g10397</name>
</gene>
<reference evidence="1" key="1">
    <citation type="submission" date="2015-06" db="EMBL/GenBank/DDBJ databases">
        <authorList>
            <person name="Nguyen H."/>
        </authorList>
    </citation>
    <scope>NUCLEOTIDE SEQUENCE</scope>
    <source>
        <strain evidence="1">DAOM 180753</strain>
    </source>
</reference>
<proteinExistence type="predicted"/>
<reference evidence="1" key="2">
    <citation type="journal article" date="2016" name="Fungal Biol.">
        <title>Ochratoxin A production by Penicillium thymicola.</title>
        <authorList>
            <person name="Nguyen H.D.T."/>
            <person name="McMullin D.R."/>
            <person name="Ponomareva E."/>
            <person name="Riley R."/>
            <person name="Pomraning K.R."/>
            <person name="Baker S.E."/>
            <person name="Seifert K.A."/>
        </authorList>
    </citation>
    <scope>NUCLEOTIDE SEQUENCE</scope>
    <source>
        <strain evidence="1">DAOM 180753</strain>
    </source>
</reference>
<evidence type="ECO:0000313" key="2">
    <source>
        <dbReference type="Proteomes" id="UP001227192"/>
    </source>
</evidence>